<dbReference type="GO" id="GO:0044183">
    <property type="term" value="F:protein folding chaperone"/>
    <property type="evidence" value="ECO:0007669"/>
    <property type="project" value="InterPro"/>
</dbReference>
<organism evidence="5 6">
    <name type="scientific">Colletotrichum higginsianum (strain IMI 349063)</name>
    <name type="common">Crucifer anthracnose fungus</name>
    <dbReference type="NCBI Taxonomy" id="759273"/>
    <lineage>
        <taxon>Eukaryota</taxon>
        <taxon>Fungi</taxon>
        <taxon>Dikarya</taxon>
        <taxon>Ascomycota</taxon>
        <taxon>Pezizomycotina</taxon>
        <taxon>Sordariomycetes</taxon>
        <taxon>Hypocreomycetidae</taxon>
        <taxon>Glomerellales</taxon>
        <taxon>Glomerellaceae</taxon>
        <taxon>Colletotrichum</taxon>
        <taxon>Colletotrichum destructivum species complex</taxon>
    </lineage>
</organism>
<dbReference type="GO" id="GO:0005789">
    <property type="term" value="C:endoplasmic reticulum membrane"/>
    <property type="evidence" value="ECO:0007669"/>
    <property type="project" value="InterPro"/>
</dbReference>
<dbReference type="RefSeq" id="XP_018154325.1">
    <property type="nucleotide sequence ID" value="XM_018304901.1"/>
</dbReference>
<dbReference type="OrthoDB" id="284718at2759"/>
<dbReference type="PANTHER" id="PTHR28038:SF1">
    <property type="entry name" value="ADL329WP"/>
    <property type="match status" value="1"/>
</dbReference>
<dbReference type="GO" id="GO:0045048">
    <property type="term" value="P:protein insertion into ER membrane"/>
    <property type="evidence" value="ECO:0007669"/>
    <property type="project" value="InterPro"/>
</dbReference>
<dbReference type="KEGG" id="chig:CH63R_09927"/>
<dbReference type="EMBL" id="LTAN01000007">
    <property type="protein sequence ID" value="OBR05807.1"/>
    <property type="molecule type" value="Genomic_DNA"/>
</dbReference>
<evidence type="ECO:0000313" key="5">
    <source>
        <dbReference type="EMBL" id="OBR05807.1"/>
    </source>
</evidence>
<accession>A0A1B7Y1E1</accession>
<evidence type="ECO:0000256" key="2">
    <source>
        <dbReference type="ARBA" id="ARBA00022692"/>
    </source>
</evidence>
<dbReference type="PANTHER" id="PTHR28038">
    <property type="entry name" value="ADL329WP"/>
    <property type="match status" value="1"/>
</dbReference>
<dbReference type="GeneID" id="28869008"/>
<comment type="caution">
    <text evidence="5">The sequence shown here is derived from an EMBL/GenBank/DDBJ whole genome shotgun (WGS) entry which is preliminary data.</text>
</comment>
<keyword evidence="2" id="KW-0812">Transmembrane</keyword>
<reference evidence="6" key="1">
    <citation type="journal article" date="2017" name="BMC Genomics">
        <title>Gapless genome assembly of Colletotrichum higginsianum reveals chromosome structure and association of transposable elements with secondary metabolite gene clusters.</title>
        <authorList>
            <person name="Dallery J.-F."/>
            <person name="Lapalu N."/>
            <person name="Zampounis A."/>
            <person name="Pigne S."/>
            <person name="Luyten I."/>
            <person name="Amselem J."/>
            <person name="Wittenberg A.H.J."/>
            <person name="Zhou S."/>
            <person name="de Queiroz M.V."/>
            <person name="Robin G.P."/>
            <person name="Auger A."/>
            <person name="Hainaut M."/>
            <person name="Henrissat B."/>
            <person name="Kim K.-T."/>
            <person name="Lee Y.-H."/>
            <person name="Lespinet O."/>
            <person name="Schwartz D.C."/>
            <person name="Thon M.R."/>
            <person name="O'Connell R.J."/>
        </authorList>
    </citation>
    <scope>NUCLEOTIDE SEQUENCE [LARGE SCALE GENOMIC DNA]</scope>
    <source>
        <strain evidence="6">IMI 349063</strain>
    </source>
</reference>
<name>A0A1B7Y1E1_COLHI</name>
<dbReference type="Pfam" id="PF03669">
    <property type="entry name" value="ASTER"/>
    <property type="match status" value="1"/>
</dbReference>
<keyword evidence="6" id="KW-1185">Reference proteome</keyword>
<keyword evidence="4" id="KW-0472">Membrane</keyword>
<keyword evidence="3" id="KW-1133">Transmembrane helix</keyword>
<dbReference type="InterPro" id="IPR005351">
    <property type="entry name" value="ASTER"/>
</dbReference>
<evidence type="ECO:0000313" key="6">
    <source>
        <dbReference type="Proteomes" id="UP000092177"/>
    </source>
</evidence>
<protein>
    <submittedName>
        <fullName evidence="5">Uncharacterized protein</fullName>
    </submittedName>
</protein>
<dbReference type="VEuPathDB" id="FungiDB:CH63R_09927"/>
<proteinExistence type="predicted"/>
<dbReference type="Proteomes" id="UP000092177">
    <property type="component" value="Unassembled WGS sequence"/>
</dbReference>
<gene>
    <name evidence="5" type="ORF">CH63R_09927</name>
</gene>
<evidence type="ECO:0000256" key="3">
    <source>
        <dbReference type="ARBA" id="ARBA00022989"/>
    </source>
</evidence>
<evidence type="ECO:0000256" key="1">
    <source>
        <dbReference type="ARBA" id="ARBA00004370"/>
    </source>
</evidence>
<sequence length="219" mass="23428">MNDPHGHNMPLAESVSGATFPFPSSLCLDCQVSTFVIAPSLGTTDGHRSLGESFNRAASQSAQIQIQIQIVQSTVSNPRPQLGRLHVPSSQQPHQHQTIPYTTMASKRDMRRPDLIVPYQEPRAKGDSTELSSTLSSTLPMAAMLTRNKFIGWASVVFSIQTWLGESEETKKSSATPGYFSVGMSIMGLAVSYLPLFLPPPVPRGAATGTGPAAPVPPA</sequence>
<evidence type="ECO:0000256" key="4">
    <source>
        <dbReference type="ARBA" id="ARBA00023136"/>
    </source>
</evidence>
<dbReference type="AlphaFoldDB" id="A0A1B7Y1E1"/>
<comment type="subcellular location">
    <subcellularLocation>
        <location evidence="1">Membrane</location>
    </subcellularLocation>
</comment>